<dbReference type="EMBL" id="CP019646">
    <property type="protein sequence ID" value="AQQ70386.1"/>
    <property type="molecule type" value="Genomic_DNA"/>
</dbReference>
<dbReference type="AlphaFoldDB" id="A0A1Q2MCF3"/>
<dbReference type="KEGG" id="pbas:SMSP2_00734"/>
<dbReference type="NCBIfam" id="TIGR00022">
    <property type="entry name" value="YhcH/YjgK/YiaL family protein"/>
    <property type="match status" value="1"/>
</dbReference>
<dbReference type="SUPFAM" id="SSF51197">
    <property type="entry name" value="Clavaminate synthase-like"/>
    <property type="match status" value="1"/>
</dbReference>
<evidence type="ECO:0000313" key="1">
    <source>
        <dbReference type="EMBL" id="AQQ70386.1"/>
    </source>
</evidence>
<dbReference type="GO" id="GO:0005829">
    <property type="term" value="C:cytosol"/>
    <property type="evidence" value="ECO:0007669"/>
    <property type="project" value="TreeGrafter"/>
</dbReference>
<protein>
    <submittedName>
        <fullName evidence="1">Toxin-antitoxin biofilm protein TabA</fullName>
    </submittedName>
</protein>
<keyword evidence="2" id="KW-1185">Reference proteome</keyword>
<accession>A0A1Q2MCF3</accession>
<dbReference type="InterPro" id="IPR004375">
    <property type="entry name" value="NanQ/TabA/YiaL"/>
</dbReference>
<dbReference type="PANTHER" id="PTHR34986:SF1">
    <property type="entry name" value="PROTEIN YIAL"/>
    <property type="match status" value="1"/>
</dbReference>
<sequence length="152" mass="17516">MIIDDVQNSGFYKGISPLIDEALDLLAAEDFLSKPDGEYSVQGRELFYIVQRYPTKPVSEGFFETHKKYIDIQLVVSGSEMIGYANRKDLAVKDAYDESRDLEFYERPETFTPVNFSRGTFGIFWPQDGHMPGRSDKEKSDVCKVVFKVRYE</sequence>
<dbReference type="Gene3D" id="2.60.120.370">
    <property type="entry name" value="YhcH/YjgK/YiaL"/>
    <property type="match status" value="1"/>
</dbReference>
<reference evidence="2" key="1">
    <citation type="submission" date="2017-02" db="EMBL/GenBank/DDBJ databases">
        <title>Comparative genomics and description of representatives of a novel lineage of planctomycetes thriving in anoxic sediments.</title>
        <authorList>
            <person name="Spring S."/>
            <person name="Bunk B."/>
            <person name="Sproer C."/>
        </authorList>
    </citation>
    <scope>NUCLEOTIDE SEQUENCE [LARGE SCALE GENOMIC DNA]</scope>
    <source>
        <strain evidence="2">SM-Chi-D1</strain>
    </source>
</reference>
<dbReference type="InterPro" id="IPR037012">
    <property type="entry name" value="NanQ/TabA/YiaL_sf"/>
</dbReference>
<gene>
    <name evidence="1" type="primary">tabA</name>
    <name evidence="1" type="ORF">SMSP2_00734</name>
</gene>
<dbReference type="PANTHER" id="PTHR34986">
    <property type="entry name" value="EVOLVED BETA-GALACTOSIDASE SUBUNIT BETA"/>
    <property type="match status" value="1"/>
</dbReference>
<dbReference type="Pfam" id="PF04074">
    <property type="entry name" value="DUF386"/>
    <property type="match status" value="1"/>
</dbReference>
<organism evidence="1 2">
    <name type="scientific">Limihaloglobus sulfuriphilus</name>
    <dbReference type="NCBI Taxonomy" id="1851148"/>
    <lineage>
        <taxon>Bacteria</taxon>
        <taxon>Pseudomonadati</taxon>
        <taxon>Planctomycetota</taxon>
        <taxon>Phycisphaerae</taxon>
        <taxon>Sedimentisphaerales</taxon>
        <taxon>Sedimentisphaeraceae</taxon>
        <taxon>Limihaloglobus</taxon>
    </lineage>
</organism>
<dbReference type="OrthoDB" id="9792756at2"/>
<dbReference type="Proteomes" id="UP000188181">
    <property type="component" value="Chromosome"/>
</dbReference>
<evidence type="ECO:0000313" key="2">
    <source>
        <dbReference type="Proteomes" id="UP000188181"/>
    </source>
</evidence>
<dbReference type="STRING" id="1851148.SMSP2_00734"/>
<proteinExistence type="predicted"/>
<dbReference type="RefSeq" id="WP_146682655.1">
    <property type="nucleotide sequence ID" value="NZ_CP019646.1"/>
</dbReference>
<name>A0A1Q2MCF3_9BACT</name>